<name>V9ENT4_PHYNI</name>
<dbReference type="EMBL" id="ANIZ01002486">
    <property type="protein sequence ID" value="ETI40163.1"/>
    <property type="molecule type" value="Genomic_DNA"/>
</dbReference>
<feature type="signal peptide" evidence="1">
    <location>
        <begin position="1"/>
        <end position="27"/>
    </location>
</feature>
<feature type="domain" description="SCP" evidence="2">
    <location>
        <begin position="58"/>
        <end position="176"/>
    </location>
</feature>
<sequence>MSLLKVLRAMLLYVTVITTLCASSAFADIEAVAEGNSTVMNTTRYLEEAATDFRIAMLNAVNKERTARGLSKFCMNRKLQDAAQIHSADMAKRNFLSHTGSDGSTMSSRVRAAGYRWATVAENVAAGQATVSSVLASWMNSNAHRANILSNKHKMFGCGYVATSNSKYKHYWTQNFALDSSMSLQDLASVNSQRAQQTAINAFNRFITSAGVSTDYIGASLLGDASEAVFVKLMDRFGAHLAFVEGRGGKPLARTRW</sequence>
<evidence type="ECO:0000313" key="3">
    <source>
        <dbReference type="EMBL" id="ETI40163.1"/>
    </source>
</evidence>
<dbReference type="InterPro" id="IPR035940">
    <property type="entry name" value="CAP_sf"/>
</dbReference>
<dbReference type="SUPFAM" id="SSF55797">
    <property type="entry name" value="PR-1-like"/>
    <property type="match status" value="1"/>
</dbReference>
<evidence type="ECO:0000259" key="2">
    <source>
        <dbReference type="Pfam" id="PF00188"/>
    </source>
</evidence>
<dbReference type="PANTHER" id="PTHR31157">
    <property type="entry name" value="SCP DOMAIN-CONTAINING PROTEIN"/>
    <property type="match status" value="1"/>
</dbReference>
<dbReference type="PANTHER" id="PTHR31157:SF1">
    <property type="entry name" value="SCP DOMAIN-CONTAINING PROTEIN"/>
    <property type="match status" value="1"/>
</dbReference>
<dbReference type="CDD" id="cd05379">
    <property type="entry name" value="CAP_bacterial"/>
    <property type="match status" value="1"/>
</dbReference>
<dbReference type="HOGENOM" id="CLU_048111_1_2_1"/>
<dbReference type="InterPro" id="IPR014044">
    <property type="entry name" value="CAP_dom"/>
</dbReference>
<keyword evidence="4" id="KW-1185">Reference proteome</keyword>
<keyword evidence="1" id="KW-0732">Signal</keyword>
<organism evidence="3 4">
    <name type="scientific">Phytophthora nicotianae P1569</name>
    <dbReference type="NCBI Taxonomy" id="1317065"/>
    <lineage>
        <taxon>Eukaryota</taxon>
        <taxon>Sar</taxon>
        <taxon>Stramenopiles</taxon>
        <taxon>Oomycota</taxon>
        <taxon>Peronosporomycetes</taxon>
        <taxon>Peronosporales</taxon>
        <taxon>Peronosporaceae</taxon>
        <taxon>Phytophthora</taxon>
    </lineage>
</organism>
<accession>V9ENT4</accession>
<dbReference type="Gene3D" id="3.40.33.10">
    <property type="entry name" value="CAP"/>
    <property type="match status" value="1"/>
</dbReference>
<comment type="caution">
    <text evidence="3">The sequence shown here is derived from an EMBL/GenBank/DDBJ whole genome shotgun (WGS) entry which is preliminary data.</text>
</comment>
<proteinExistence type="predicted"/>
<evidence type="ECO:0000256" key="1">
    <source>
        <dbReference type="SAM" id="SignalP"/>
    </source>
</evidence>
<dbReference type="eggNOG" id="ENOG502SPKJ">
    <property type="taxonomic scope" value="Eukaryota"/>
</dbReference>
<reference evidence="3 4" key="1">
    <citation type="submission" date="2013-11" db="EMBL/GenBank/DDBJ databases">
        <title>The Genome Sequence of Phytophthora parasitica P1569.</title>
        <authorList>
            <consortium name="The Broad Institute Genomics Platform"/>
            <person name="Russ C."/>
            <person name="Tyler B."/>
            <person name="Panabieres F."/>
            <person name="Shan W."/>
            <person name="Tripathy S."/>
            <person name="Grunwald N."/>
            <person name="Machado M."/>
            <person name="Johnson C.S."/>
            <person name="Arredondo F."/>
            <person name="Hong C."/>
            <person name="Coffey M."/>
            <person name="Young S.K."/>
            <person name="Zeng Q."/>
            <person name="Gargeya S."/>
            <person name="Fitzgerald M."/>
            <person name="Abouelleil A."/>
            <person name="Alvarado L."/>
            <person name="Chapman S.B."/>
            <person name="Gainer-Dewar J."/>
            <person name="Goldberg J."/>
            <person name="Griggs A."/>
            <person name="Gujja S."/>
            <person name="Hansen M."/>
            <person name="Howarth C."/>
            <person name="Imamovic A."/>
            <person name="Ireland A."/>
            <person name="Larimer J."/>
            <person name="McCowan C."/>
            <person name="Murphy C."/>
            <person name="Pearson M."/>
            <person name="Poon T.W."/>
            <person name="Priest M."/>
            <person name="Roberts A."/>
            <person name="Saif S."/>
            <person name="Shea T."/>
            <person name="Sykes S."/>
            <person name="Wortman J."/>
            <person name="Nusbaum C."/>
            <person name="Birren B."/>
        </authorList>
    </citation>
    <scope>NUCLEOTIDE SEQUENCE [LARGE SCALE GENOMIC DNA]</scope>
    <source>
        <strain evidence="3 4">P1569</strain>
    </source>
</reference>
<protein>
    <recommendedName>
        <fullName evidence="2">SCP domain-containing protein</fullName>
    </recommendedName>
</protein>
<dbReference type="Proteomes" id="UP000018721">
    <property type="component" value="Unassembled WGS sequence"/>
</dbReference>
<dbReference type="AlphaFoldDB" id="V9ENT4"/>
<dbReference type="Pfam" id="PF00188">
    <property type="entry name" value="CAP"/>
    <property type="match status" value="1"/>
</dbReference>
<evidence type="ECO:0000313" key="4">
    <source>
        <dbReference type="Proteomes" id="UP000018721"/>
    </source>
</evidence>
<gene>
    <name evidence="3" type="ORF">F443_14368</name>
</gene>
<feature type="chain" id="PRO_5004774330" description="SCP domain-containing protein" evidence="1">
    <location>
        <begin position="28"/>
        <end position="257"/>
    </location>
</feature>
<dbReference type="OrthoDB" id="568194at2759"/>